<reference evidence="1 2" key="1">
    <citation type="submission" date="2018-03" db="EMBL/GenBank/DDBJ databases">
        <title>Genomic Encyclopedia of Type Strains, Phase III (KMG-III): the genomes of soil and plant-associated and newly described type strains.</title>
        <authorList>
            <person name="Whitman W."/>
        </authorList>
    </citation>
    <scope>NUCLEOTIDE SEQUENCE [LARGE SCALE GENOMIC DNA]</scope>
    <source>
        <strain evidence="1 2">CGMCC 1.07653</strain>
    </source>
</reference>
<dbReference type="Proteomes" id="UP000242310">
    <property type="component" value="Unassembled WGS sequence"/>
</dbReference>
<accession>A0A2P8H7V6</accession>
<dbReference type="OrthoDB" id="2937672at2"/>
<sequence>MLWLITSLIAVAALLFLLSFIPAKKEREEKQQLEQMNLSLMGEMYQLKKKVQVLEEELLGGTLDPQPDYAKAQSTGQAELFEEAGAMYRSGYAIPAIAREMKLTESEVQNILSRLA</sequence>
<evidence type="ECO:0000313" key="1">
    <source>
        <dbReference type="EMBL" id="PSL42315.1"/>
    </source>
</evidence>
<keyword evidence="2" id="KW-1185">Reference proteome</keyword>
<comment type="caution">
    <text evidence="1">The sequence shown here is derived from an EMBL/GenBank/DDBJ whole genome shotgun (WGS) entry which is preliminary data.</text>
</comment>
<evidence type="ECO:0000313" key="2">
    <source>
        <dbReference type="Proteomes" id="UP000242310"/>
    </source>
</evidence>
<proteinExistence type="predicted"/>
<dbReference type="EMBL" id="PYAV01000016">
    <property type="protein sequence ID" value="PSL42315.1"/>
    <property type="molecule type" value="Genomic_DNA"/>
</dbReference>
<dbReference type="AlphaFoldDB" id="A0A2P8H7V6"/>
<protein>
    <submittedName>
        <fullName evidence="1">Uncharacterized protein</fullName>
    </submittedName>
</protein>
<dbReference type="RefSeq" id="WP_106589771.1">
    <property type="nucleotide sequence ID" value="NZ_PYAV01000016.1"/>
</dbReference>
<organism evidence="1 2">
    <name type="scientific">Salsuginibacillus halophilus</name>
    <dbReference type="NCBI Taxonomy" id="517424"/>
    <lineage>
        <taxon>Bacteria</taxon>
        <taxon>Bacillati</taxon>
        <taxon>Bacillota</taxon>
        <taxon>Bacilli</taxon>
        <taxon>Bacillales</taxon>
        <taxon>Bacillaceae</taxon>
        <taxon>Salsuginibacillus</taxon>
    </lineage>
</organism>
<gene>
    <name evidence="1" type="ORF">B0H94_11618</name>
</gene>
<name>A0A2P8H7V6_9BACI</name>